<dbReference type="InterPro" id="IPR019428">
    <property type="entry name" value="7TM_GPCR_serpentine_rcpt_Str"/>
</dbReference>
<comment type="caution">
    <text evidence="3">The sequence shown here is derived from an EMBL/GenBank/DDBJ whole genome shotgun (WGS) entry which is preliminary data.</text>
</comment>
<dbReference type="Proteomes" id="UP001177023">
    <property type="component" value="Unassembled WGS sequence"/>
</dbReference>
<organism evidence="3 4">
    <name type="scientific">Mesorhabditis spiculigera</name>
    <dbReference type="NCBI Taxonomy" id="96644"/>
    <lineage>
        <taxon>Eukaryota</taxon>
        <taxon>Metazoa</taxon>
        <taxon>Ecdysozoa</taxon>
        <taxon>Nematoda</taxon>
        <taxon>Chromadorea</taxon>
        <taxon>Rhabditida</taxon>
        <taxon>Rhabditina</taxon>
        <taxon>Rhabditomorpha</taxon>
        <taxon>Rhabditoidea</taxon>
        <taxon>Rhabditidae</taxon>
        <taxon>Mesorhabditinae</taxon>
        <taxon>Mesorhabditis</taxon>
    </lineage>
</organism>
<keyword evidence="2" id="KW-0472">Membrane</keyword>
<feature type="transmembrane region" description="Helical" evidence="2">
    <location>
        <begin position="97"/>
        <end position="121"/>
    </location>
</feature>
<feature type="transmembrane region" description="Helical" evidence="2">
    <location>
        <begin position="170"/>
        <end position="196"/>
    </location>
</feature>
<keyword evidence="2" id="KW-0812">Transmembrane</keyword>
<dbReference type="AlphaFoldDB" id="A0AA36D3Z6"/>
<evidence type="ECO:0000256" key="2">
    <source>
        <dbReference type="SAM" id="Phobius"/>
    </source>
</evidence>
<feature type="transmembrane region" description="Helical" evidence="2">
    <location>
        <begin position="217"/>
        <end position="243"/>
    </location>
</feature>
<evidence type="ECO:0000256" key="1">
    <source>
        <dbReference type="SAM" id="MobiDB-lite"/>
    </source>
</evidence>
<dbReference type="EMBL" id="CATQJA010002659">
    <property type="protein sequence ID" value="CAJ0580470.1"/>
    <property type="molecule type" value="Genomic_DNA"/>
</dbReference>
<sequence length="317" mass="36156">MESELQSIYVYSNCTLGICFNALLIYFIATDNSGWLIDDYGFFMFSKNLAGYGKWISYMGIFSELQVYMAAFHMTLTLLAIHCIYRLKWKFLFDTPLGIFVLTVFNFTFGPLWCILCHLTFGMNPQRTALSRDELWRRFNVSIDDVGYIGPVYKWPDPVTHEMKIRWSNLLGAFGCLSILVIIHISICFGGIKLYFFVRASSVSAKTKRLNMQLLRLLFIQAAAPVIFEYTPCLMVIFGGFFGLPLSEAALYIPVFISLYATADPIFMLFTFKAFRIRFLAMLPCSYFGKQVAPSSAELSHQKTEKPGSSDADSSRH</sequence>
<keyword evidence="4" id="KW-1185">Reference proteome</keyword>
<reference evidence="3" key="1">
    <citation type="submission" date="2023-06" db="EMBL/GenBank/DDBJ databases">
        <authorList>
            <person name="Delattre M."/>
        </authorList>
    </citation>
    <scope>NUCLEOTIDE SEQUENCE</scope>
    <source>
        <strain evidence="3">AF72</strain>
    </source>
</reference>
<gene>
    <name evidence="3" type="ORF">MSPICULIGERA_LOCUS18668</name>
</gene>
<dbReference type="PANTHER" id="PTHR22943">
    <property type="entry name" value="7-TRANSMEMBRANE DOMAIN RECEPTOR C.ELEGANS"/>
    <property type="match status" value="1"/>
</dbReference>
<dbReference type="PANTHER" id="PTHR22943:SF248">
    <property type="entry name" value="SEVEN TM RECEPTOR"/>
    <property type="match status" value="1"/>
</dbReference>
<proteinExistence type="predicted"/>
<dbReference type="Pfam" id="PF10326">
    <property type="entry name" value="7TM_GPCR_Str"/>
    <property type="match status" value="1"/>
</dbReference>
<feature type="compositionally biased region" description="Basic and acidic residues" evidence="1">
    <location>
        <begin position="300"/>
        <end position="317"/>
    </location>
</feature>
<keyword evidence="2" id="KW-1133">Transmembrane helix</keyword>
<feature type="transmembrane region" description="Helical" evidence="2">
    <location>
        <begin position="7"/>
        <end position="29"/>
    </location>
</feature>
<feature type="transmembrane region" description="Helical" evidence="2">
    <location>
        <begin position="249"/>
        <end position="272"/>
    </location>
</feature>
<feature type="transmembrane region" description="Helical" evidence="2">
    <location>
        <begin position="65"/>
        <end position="85"/>
    </location>
</feature>
<evidence type="ECO:0000313" key="3">
    <source>
        <dbReference type="EMBL" id="CAJ0580470.1"/>
    </source>
</evidence>
<evidence type="ECO:0000313" key="4">
    <source>
        <dbReference type="Proteomes" id="UP001177023"/>
    </source>
</evidence>
<dbReference type="SUPFAM" id="SSF81321">
    <property type="entry name" value="Family A G protein-coupled receptor-like"/>
    <property type="match status" value="1"/>
</dbReference>
<accession>A0AA36D3Z6</accession>
<feature type="region of interest" description="Disordered" evidence="1">
    <location>
        <begin position="297"/>
        <end position="317"/>
    </location>
</feature>
<evidence type="ECO:0008006" key="5">
    <source>
        <dbReference type="Google" id="ProtNLM"/>
    </source>
</evidence>
<feature type="non-terminal residue" evidence="3">
    <location>
        <position position="317"/>
    </location>
</feature>
<name>A0AA36D3Z6_9BILA</name>
<protein>
    <recommendedName>
        <fullName evidence="5">Seven TM Receptor</fullName>
    </recommendedName>
</protein>